<proteinExistence type="predicted"/>
<sequence length="101" mass="11953">MATKKVYPFINAEMFDLEGNNDRKNVTFDAREVESYESWSSKDDEDENECVQVNFKSGRKMCLYMELDQELYPGDNLITAIDMVHYSHFWHDNEDPTPDEE</sequence>
<reference evidence="1" key="1">
    <citation type="journal article" date="2021" name="Proc. Natl. Acad. Sci. U.S.A.">
        <title>A Catalog of Tens of Thousands of Viruses from Human Metagenomes Reveals Hidden Associations with Chronic Diseases.</title>
        <authorList>
            <person name="Tisza M.J."/>
            <person name="Buck C.B."/>
        </authorList>
    </citation>
    <scope>NUCLEOTIDE SEQUENCE</scope>
    <source>
        <strain evidence="1">CtMOb8</strain>
    </source>
</reference>
<evidence type="ECO:0000313" key="1">
    <source>
        <dbReference type="EMBL" id="DAE12142.1"/>
    </source>
</evidence>
<organism evidence="1">
    <name type="scientific">Siphoviridae sp. ctMOb8</name>
    <dbReference type="NCBI Taxonomy" id="2825460"/>
    <lineage>
        <taxon>Viruses</taxon>
        <taxon>Duplodnaviria</taxon>
        <taxon>Heunggongvirae</taxon>
        <taxon>Uroviricota</taxon>
        <taxon>Caudoviricetes</taxon>
    </lineage>
</organism>
<dbReference type="EMBL" id="BK015544">
    <property type="protein sequence ID" value="DAE12142.1"/>
    <property type="molecule type" value="Genomic_DNA"/>
</dbReference>
<accession>A0A8S5PYN0</accession>
<protein>
    <submittedName>
        <fullName evidence="1">Uncharacterized protein</fullName>
    </submittedName>
</protein>
<name>A0A8S5PYN0_9CAUD</name>